<feature type="domain" description="Protein kinase" evidence="3">
    <location>
        <begin position="1"/>
        <end position="264"/>
    </location>
</feature>
<keyword evidence="2" id="KW-0472">Membrane</keyword>
<keyword evidence="2" id="KW-0812">Transmembrane</keyword>
<evidence type="ECO:0000259" key="3">
    <source>
        <dbReference type="PROSITE" id="PS50011"/>
    </source>
</evidence>
<feature type="transmembrane region" description="Helical" evidence="2">
    <location>
        <begin position="803"/>
        <end position="822"/>
    </location>
</feature>
<dbReference type="InterPro" id="IPR000719">
    <property type="entry name" value="Prot_kinase_dom"/>
</dbReference>
<dbReference type="EMBL" id="JAPNKE010000002">
    <property type="protein sequence ID" value="MCY1013521.1"/>
    <property type="molecule type" value="Genomic_DNA"/>
</dbReference>
<evidence type="ECO:0000256" key="2">
    <source>
        <dbReference type="SAM" id="Phobius"/>
    </source>
</evidence>
<proteinExistence type="predicted"/>
<feature type="compositionally biased region" description="Low complexity" evidence="1">
    <location>
        <begin position="531"/>
        <end position="540"/>
    </location>
</feature>
<reference evidence="4" key="1">
    <citation type="submission" date="2022-11" db="EMBL/GenBank/DDBJ databases">
        <title>Minimal conservation of predation-associated metabolite biosynthetic gene clusters underscores biosynthetic potential of Myxococcota including descriptions for ten novel species: Archangium lansinium sp. nov., Myxococcus landrumus sp. nov., Nannocystis bai.</title>
        <authorList>
            <person name="Ahearne A."/>
            <person name="Stevens C."/>
            <person name="Phillips K."/>
        </authorList>
    </citation>
    <scope>NUCLEOTIDE SEQUENCE</scope>
    <source>
        <strain evidence="4">Na p29</strain>
    </source>
</reference>
<dbReference type="SUPFAM" id="SSF56112">
    <property type="entry name" value="Protein kinase-like (PK-like)"/>
    <property type="match status" value="1"/>
</dbReference>
<comment type="caution">
    <text evidence="4">The sequence shown here is derived from an EMBL/GenBank/DDBJ whole genome shotgun (WGS) entry which is preliminary data.</text>
</comment>
<organism evidence="4 5">
    <name type="scientific">Nannocystis pusilla</name>
    <dbReference type="NCBI Taxonomy" id="889268"/>
    <lineage>
        <taxon>Bacteria</taxon>
        <taxon>Pseudomonadati</taxon>
        <taxon>Myxococcota</taxon>
        <taxon>Polyangia</taxon>
        <taxon>Nannocystales</taxon>
        <taxon>Nannocystaceae</taxon>
        <taxon>Nannocystis</taxon>
    </lineage>
</organism>
<feature type="compositionally biased region" description="Low complexity" evidence="1">
    <location>
        <begin position="317"/>
        <end position="328"/>
    </location>
</feature>
<sequence length="823" mass="84845">MPEAFAPAVGHRFAGRFELQALLRGSGPARVFTASDGGARPLVLVLFDPSACTPGAWSGLLRVVHAASEARLVGIEPLRNIPTTPPDPPFCLADPPVGWSFDRLRQGGPPAWQKQAAPPWERALRLGERAAAILGAAHTALGVPHRALTAQRLVVTEADELLILDFGVGELEPSAGRPDDCGYRAPEQASSRGDVRSDVFSLASVLFELIAGERPSPRMPARLRSLVPGVPQAVDELFAEALAVEPWQRYADMGELREALRDVLGLGPAPAASSSAPVVQVMPPPAEAATASEVDLSRSDLPVLPGSPSTPAPVTAGPSLGRSSLGSPVAAPTPELRTSGPSIVSAPPGGVAASTPARSMVSAAPGGATTMELPSRSSVSTAPGGATTMELPSRSIVSTAPGGATTMELPSRSSVSTPPAPESTMELPARSIESTPPGPESTMELPSPARSIVSAPPGGESTTELPSPARTIASASPEAIAREQAASGLARSSVSPTPRRGPVLPSLESSGSPSPARPSAFPTPRGPLLPPLELSGSSGPARSNATTPRRGSLLPPVEPLAVTPMPTRPAASVDPSASTSASNRTEIDWTRPRPGTPQPESPRPLRYSKLVQPDADETLVPEAASDRDDPPAARTETLPESFVQAARTEVWPQSFAQEAAPAAKTEVWPQSFAQAAAPAAKTELVLPSFAQAAKTESVPQPMARLRSTGDAPAARTEIFVASRPERTEILQGDVALPAARSERTELLSAGPSVVEPPQLGRAVADPSAAVPRPAQPRSTPNAARQPAPRAASPANSSGPPIKLLLITVNAVLLVVIVLVLALR</sequence>
<gene>
    <name evidence="4" type="ORF">OV079_49940</name>
</gene>
<dbReference type="PROSITE" id="PS50011">
    <property type="entry name" value="PROTEIN_KINASE_DOM"/>
    <property type="match status" value="1"/>
</dbReference>
<dbReference type="AlphaFoldDB" id="A0A9X3F8R8"/>
<evidence type="ECO:0000313" key="5">
    <source>
        <dbReference type="Proteomes" id="UP001150924"/>
    </source>
</evidence>
<keyword evidence="5" id="KW-1185">Reference proteome</keyword>
<feature type="compositionally biased region" description="Low complexity" evidence="1">
    <location>
        <begin position="780"/>
        <end position="796"/>
    </location>
</feature>
<name>A0A9X3F8R8_9BACT</name>
<accession>A0A9X3F8R8</accession>
<evidence type="ECO:0000256" key="1">
    <source>
        <dbReference type="SAM" id="MobiDB-lite"/>
    </source>
</evidence>
<dbReference type="Gene3D" id="1.10.510.10">
    <property type="entry name" value="Transferase(Phosphotransferase) domain 1"/>
    <property type="match status" value="1"/>
</dbReference>
<feature type="compositionally biased region" description="Low complexity" evidence="1">
    <location>
        <begin position="501"/>
        <end position="523"/>
    </location>
</feature>
<dbReference type="InterPro" id="IPR011009">
    <property type="entry name" value="Kinase-like_dom_sf"/>
</dbReference>
<protein>
    <recommendedName>
        <fullName evidence="3">Protein kinase domain-containing protein</fullName>
    </recommendedName>
</protein>
<feature type="region of interest" description="Disordered" evidence="1">
    <location>
        <begin position="286"/>
        <end position="470"/>
    </location>
</feature>
<evidence type="ECO:0000313" key="4">
    <source>
        <dbReference type="EMBL" id="MCY1013521.1"/>
    </source>
</evidence>
<dbReference type="GO" id="GO:0004672">
    <property type="term" value="F:protein kinase activity"/>
    <property type="evidence" value="ECO:0007669"/>
    <property type="project" value="InterPro"/>
</dbReference>
<feature type="region of interest" description="Disordered" evidence="1">
    <location>
        <begin position="741"/>
        <end position="796"/>
    </location>
</feature>
<feature type="compositionally biased region" description="Polar residues" evidence="1">
    <location>
        <begin position="575"/>
        <end position="584"/>
    </location>
</feature>
<keyword evidence="2" id="KW-1133">Transmembrane helix</keyword>
<dbReference type="Proteomes" id="UP001150924">
    <property type="component" value="Unassembled WGS sequence"/>
</dbReference>
<feature type="region of interest" description="Disordered" evidence="1">
    <location>
        <begin position="482"/>
        <end position="639"/>
    </location>
</feature>
<dbReference type="RefSeq" id="WP_267777537.1">
    <property type="nucleotide sequence ID" value="NZ_JAPNKE010000002.1"/>
</dbReference>
<dbReference type="GO" id="GO:0005524">
    <property type="term" value="F:ATP binding"/>
    <property type="evidence" value="ECO:0007669"/>
    <property type="project" value="InterPro"/>
</dbReference>